<dbReference type="Pfam" id="PF04870">
    <property type="entry name" value="Moulting_cycle"/>
    <property type="match status" value="1"/>
</dbReference>
<protein>
    <submittedName>
        <fullName evidence="3">Uncharacterized protein</fullName>
    </submittedName>
</protein>
<reference evidence="3" key="1">
    <citation type="submission" date="2022-11" db="UniProtKB">
        <authorList>
            <consortium name="WormBaseParasite"/>
        </authorList>
    </citation>
    <scope>IDENTIFICATION</scope>
</reference>
<evidence type="ECO:0000256" key="1">
    <source>
        <dbReference type="SAM" id="Phobius"/>
    </source>
</evidence>
<dbReference type="InterPro" id="IPR006954">
    <property type="entry name" value="Mlt-10-like"/>
</dbReference>
<dbReference type="Proteomes" id="UP000887565">
    <property type="component" value="Unplaced"/>
</dbReference>
<keyword evidence="1" id="KW-0472">Membrane</keyword>
<keyword evidence="1" id="KW-0812">Transmembrane</keyword>
<dbReference type="PANTHER" id="PTHR21523:SF46">
    <property type="entry name" value="MLT-TEN (MLT-10) RELATED"/>
    <property type="match status" value="1"/>
</dbReference>
<dbReference type="PANTHER" id="PTHR21523">
    <property type="match status" value="1"/>
</dbReference>
<evidence type="ECO:0000313" key="2">
    <source>
        <dbReference type="Proteomes" id="UP000887565"/>
    </source>
</evidence>
<feature type="transmembrane region" description="Helical" evidence="1">
    <location>
        <begin position="420"/>
        <end position="441"/>
    </location>
</feature>
<organism evidence="2 3">
    <name type="scientific">Romanomermis culicivorax</name>
    <name type="common">Nematode worm</name>
    <dbReference type="NCBI Taxonomy" id="13658"/>
    <lineage>
        <taxon>Eukaryota</taxon>
        <taxon>Metazoa</taxon>
        <taxon>Ecdysozoa</taxon>
        <taxon>Nematoda</taxon>
        <taxon>Enoplea</taxon>
        <taxon>Dorylaimia</taxon>
        <taxon>Mermithida</taxon>
        <taxon>Mermithoidea</taxon>
        <taxon>Mermithidae</taxon>
        <taxon>Romanomermis</taxon>
    </lineage>
</organism>
<name>A0A915I0L1_ROMCU</name>
<sequence>MYESFMQLNYSLFFRSSCIPTIAAKILLILNLSWINGAEGSRTLHDKHFFNNVRQILEKEAKERTICKITVLLMSNLIENEPESVQRRISNCIRRCYTWQTYWNCVKFLIKKHRRNLLRRTKREIIRRKSTFSLGKPTNVKLEHGFLYDIGQLLHAIVQKMKIRIFGNNDFSVSTSADHMKNTVAMFLQSPLIGLKSKLDFDVTRSDIPSVVNNDGRMRILSPRIFSAFDDSNQGINLLSPDILSLSRDSSSALSFTRLLQNMSVKDQRPWSKLVDEINEIGHLLQSNIFNEPMLRHSNISIDGIELPTESFYDFFEDMKIEDVYKVLSVDQLEKLNQRGYVTMTRNQIFRIYKKTDNDWLNKDECEKETMLIDIVENYFWKSFRKKRATTPTPCSTPSLLGGTIISPTVLYPQTLCPGVFAFVILGPFVLSPYIVSPYILSPYVLAPNILSPVTLSPNVLSPNVIGPYVLSPFILNPYVLSPNLLSPNVLSPNVLSPSILSPGLLSPDVLSPDVLSPDIMSPSILSPCLLCRRRRKK</sequence>
<dbReference type="AlphaFoldDB" id="A0A915I0L1"/>
<accession>A0A915I0L1</accession>
<proteinExistence type="predicted"/>
<keyword evidence="1" id="KW-1133">Transmembrane helix</keyword>
<keyword evidence="2" id="KW-1185">Reference proteome</keyword>
<evidence type="ECO:0000313" key="3">
    <source>
        <dbReference type="WBParaSite" id="nRc.2.0.1.t07666-RA"/>
    </source>
</evidence>
<dbReference type="WBParaSite" id="nRc.2.0.1.t07666-RA">
    <property type="protein sequence ID" value="nRc.2.0.1.t07666-RA"/>
    <property type="gene ID" value="nRc.2.0.1.g07666"/>
</dbReference>